<organism evidence="2 3">
    <name type="scientific">Oculimacula yallundae</name>
    <dbReference type="NCBI Taxonomy" id="86028"/>
    <lineage>
        <taxon>Eukaryota</taxon>
        <taxon>Fungi</taxon>
        <taxon>Dikarya</taxon>
        <taxon>Ascomycota</taxon>
        <taxon>Pezizomycotina</taxon>
        <taxon>Leotiomycetes</taxon>
        <taxon>Helotiales</taxon>
        <taxon>Ploettnerulaceae</taxon>
        <taxon>Oculimacula</taxon>
    </lineage>
</organism>
<keyword evidence="3" id="KW-1185">Reference proteome</keyword>
<protein>
    <recommendedName>
        <fullName evidence="1">2EXR domain-containing protein</fullName>
    </recommendedName>
</protein>
<reference evidence="2 3" key="1">
    <citation type="journal article" date="2024" name="Commun. Biol.">
        <title>Comparative genomic analysis of thermophilic fungi reveals convergent evolutionary adaptations and gene losses.</title>
        <authorList>
            <person name="Steindorff A.S."/>
            <person name="Aguilar-Pontes M.V."/>
            <person name="Robinson A.J."/>
            <person name="Andreopoulos B."/>
            <person name="LaButti K."/>
            <person name="Kuo A."/>
            <person name="Mondo S."/>
            <person name="Riley R."/>
            <person name="Otillar R."/>
            <person name="Haridas S."/>
            <person name="Lipzen A."/>
            <person name="Grimwood J."/>
            <person name="Schmutz J."/>
            <person name="Clum A."/>
            <person name="Reid I.D."/>
            <person name="Moisan M.C."/>
            <person name="Butler G."/>
            <person name="Nguyen T.T.M."/>
            <person name="Dewar K."/>
            <person name="Conant G."/>
            <person name="Drula E."/>
            <person name="Henrissat B."/>
            <person name="Hansel C."/>
            <person name="Singer S."/>
            <person name="Hutchinson M.I."/>
            <person name="de Vries R.P."/>
            <person name="Natvig D.O."/>
            <person name="Powell A.J."/>
            <person name="Tsang A."/>
            <person name="Grigoriev I.V."/>
        </authorList>
    </citation>
    <scope>NUCLEOTIDE SEQUENCE [LARGE SCALE GENOMIC DNA]</scope>
    <source>
        <strain evidence="2 3">CBS 494.80</strain>
    </source>
</reference>
<name>A0ABR4D147_9HELO</name>
<feature type="domain" description="2EXR" evidence="1">
    <location>
        <begin position="53"/>
        <end position="131"/>
    </location>
</feature>
<evidence type="ECO:0000313" key="2">
    <source>
        <dbReference type="EMBL" id="KAL2075853.1"/>
    </source>
</evidence>
<dbReference type="Pfam" id="PF20150">
    <property type="entry name" value="2EXR"/>
    <property type="match status" value="1"/>
</dbReference>
<evidence type="ECO:0000313" key="3">
    <source>
        <dbReference type="Proteomes" id="UP001595075"/>
    </source>
</evidence>
<accession>A0ABR4D147</accession>
<dbReference type="Proteomes" id="UP001595075">
    <property type="component" value="Unassembled WGS sequence"/>
</dbReference>
<sequence length="338" mass="37626">MATATNLPSANRDGHALALSAPATLTSASSAASAPSDNIFVAVSQDVSGATVFTLFRRMPLELRNKVWSYTVPDSQQITLEHLCYISGACDDASKGEWLQQDLNQLPVGLFVNKESRLEVLRIMKKVNFNKLSHPIDTAVMRPVYTTKSDLFTVEFSTLLYEAGDFYDRISALDPVIRMGITKLEVRNTFTLFFIVKLFVDNTKKNLTIGNPADFRKLYCGSFLSFPALKEIIFTGRSSDGNWENAADKISLKSLEVWIVKFLQASKTAFNNDTVSFHTFFSANIFDTISGPKGYLPPVQVYRRVSHGIRCLKSFVWNFPVSSASSDEGRHFRGVVLG</sequence>
<proteinExistence type="predicted"/>
<dbReference type="EMBL" id="JAZHXI010000001">
    <property type="protein sequence ID" value="KAL2075853.1"/>
    <property type="molecule type" value="Genomic_DNA"/>
</dbReference>
<gene>
    <name evidence="2" type="ORF">VTL71DRAFT_796</name>
</gene>
<dbReference type="InterPro" id="IPR045518">
    <property type="entry name" value="2EXR"/>
</dbReference>
<comment type="caution">
    <text evidence="2">The sequence shown here is derived from an EMBL/GenBank/DDBJ whole genome shotgun (WGS) entry which is preliminary data.</text>
</comment>
<evidence type="ECO:0000259" key="1">
    <source>
        <dbReference type="Pfam" id="PF20150"/>
    </source>
</evidence>